<dbReference type="PANTHER" id="PTHR46544">
    <property type="entry name" value="EXTRACELLULAR MATRIX PROTEIN 2-RELATED"/>
    <property type="match status" value="1"/>
</dbReference>
<keyword evidence="2" id="KW-1185">Reference proteome</keyword>
<dbReference type="InterPro" id="IPR043184">
    <property type="entry name" value="ECM2"/>
</dbReference>
<protein>
    <submittedName>
        <fullName evidence="1">Uncharacterized protein</fullName>
    </submittedName>
</protein>
<reference evidence="1 2" key="1">
    <citation type="submission" date="2024-05" db="EMBL/GenBank/DDBJ databases">
        <title>Genome sequencing and assembly of Indian major carp, Cirrhinus mrigala (Hamilton, 1822).</title>
        <authorList>
            <person name="Mohindra V."/>
            <person name="Chowdhury L.M."/>
            <person name="Lal K."/>
            <person name="Jena J.K."/>
        </authorList>
    </citation>
    <scope>NUCLEOTIDE SEQUENCE [LARGE SCALE GENOMIC DNA]</scope>
    <source>
        <strain evidence="1">CM1030</strain>
        <tissue evidence="1">Blood</tissue>
    </source>
</reference>
<sequence length="52" mass="5794">MTNLKVLELTGNILYESSIAPWAFKPLKALKVLRLDKNRFSVIPAGLPPSIE</sequence>
<dbReference type="AlphaFoldDB" id="A0ABD0NBN6"/>
<gene>
    <name evidence="1" type="ORF">M9458_046477</name>
</gene>
<accession>A0ABD0NBN6</accession>
<evidence type="ECO:0000313" key="2">
    <source>
        <dbReference type="Proteomes" id="UP001529510"/>
    </source>
</evidence>
<dbReference type="Proteomes" id="UP001529510">
    <property type="component" value="Unassembled WGS sequence"/>
</dbReference>
<evidence type="ECO:0000313" key="1">
    <source>
        <dbReference type="EMBL" id="KAL0158401.1"/>
    </source>
</evidence>
<organism evidence="1 2">
    <name type="scientific">Cirrhinus mrigala</name>
    <name type="common">Mrigala</name>
    <dbReference type="NCBI Taxonomy" id="683832"/>
    <lineage>
        <taxon>Eukaryota</taxon>
        <taxon>Metazoa</taxon>
        <taxon>Chordata</taxon>
        <taxon>Craniata</taxon>
        <taxon>Vertebrata</taxon>
        <taxon>Euteleostomi</taxon>
        <taxon>Actinopterygii</taxon>
        <taxon>Neopterygii</taxon>
        <taxon>Teleostei</taxon>
        <taxon>Ostariophysi</taxon>
        <taxon>Cypriniformes</taxon>
        <taxon>Cyprinidae</taxon>
        <taxon>Labeoninae</taxon>
        <taxon>Labeonini</taxon>
        <taxon>Cirrhinus</taxon>
    </lineage>
</organism>
<comment type="caution">
    <text evidence="1">The sequence shown here is derived from an EMBL/GenBank/DDBJ whole genome shotgun (WGS) entry which is preliminary data.</text>
</comment>
<dbReference type="SUPFAM" id="SSF52058">
    <property type="entry name" value="L domain-like"/>
    <property type="match status" value="1"/>
</dbReference>
<dbReference type="InterPro" id="IPR032675">
    <property type="entry name" value="LRR_dom_sf"/>
</dbReference>
<name>A0ABD0NBN6_CIRMR</name>
<proteinExistence type="predicted"/>
<dbReference type="EMBL" id="JAMKFB020000023">
    <property type="protein sequence ID" value="KAL0158401.1"/>
    <property type="molecule type" value="Genomic_DNA"/>
</dbReference>
<feature type="non-terminal residue" evidence="1">
    <location>
        <position position="52"/>
    </location>
</feature>
<dbReference type="PANTHER" id="PTHR46544:SF2">
    <property type="entry name" value="EXTRACELLULAR MATRIX PROTEIN 2-RELATED"/>
    <property type="match status" value="1"/>
</dbReference>
<dbReference type="Gene3D" id="3.80.10.10">
    <property type="entry name" value="Ribonuclease Inhibitor"/>
    <property type="match status" value="1"/>
</dbReference>